<evidence type="ECO:0000313" key="2">
    <source>
        <dbReference type="Proteomes" id="UP000186156"/>
    </source>
</evidence>
<dbReference type="AlphaFoldDB" id="A0A1N7MDG4"/>
<dbReference type="EMBL" id="FTOO01000005">
    <property type="protein sequence ID" value="SIS84205.1"/>
    <property type="molecule type" value="Genomic_DNA"/>
</dbReference>
<dbReference type="STRING" id="252246.SAMN05421799_10573"/>
<dbReference type="OrthoDB" id="9781342at2"/>
<protein>
    <submittedName>
        <fullName evidence="1">Gamma-glutamyltransferase 2. Threonine peptidase. MEROPS family T03</fullName>
    </submittedName>
</protein>
<dbReference type="SUPFAM" id="SSF56235">
    <property type="entry name" value="N-terminal nucleophile aminohydrolases (Ntn hydrolases)"/>
    <property type="match status" value="1"/>
</dbReference>
<dbReference type="InterPro" id="IPR043137">
    <property type="entry name" value="GGT_ssub_C"/>
</dbReference>
<dbReference type="PANTHER" id="PTHR43881:SF1">
    <property type="entry name" value="GAMMA-GLUTAMYLTRANSPEPTIDASE (AFU_ORTHOLOGUE AFUA_4G13580)"/>
    <property type="match status" value="1"/>
</dbReference>
<dbReference type="PANTHER" id="PTHR43881">
    <property type="entry name" value="GAMMA-GLUTAMYLTRANSPEPTIDASE (AFU_ORTHOLOGUE AFUA_4G13580)"/>
    <property type="match status" value="1"/>
</dbReference>
<dbReference type="Gene3D" id="3.60.20.40">
    <property type="match status" value="1"/>
</dbReference>
<dbReference type="Pfam" id="PF01019">
    <property type="entry name" value="G_glu_transpept"/>
    <property type="match status" value="1"/>
</dbReference>
<organism evidence="1 2">
    <name type="scientific">Alicyclobacillus vulcanalis</name>
    <dbReference type="NCBI Taxonomy" id="252246"/>
    <lineage>
        <taxon>Bacteria</taxon>
        <taxon>Bacillati</taxon>
        <taxon>Bacillota</taxon>
        <taxon>Bacilli</taxon>
        <taxon>Bacillales</taxon>
        <taxon>Alicyclobacillaceae</taxon>
        <taxon>Alicyclobacillus</taxon>
    </lineage>
</organism>
<dbReference type="InterPro" id="IPR029055">
    <property type="entry name" value="Ntn_hydrolases_N"/>
</dbReference>
<gene>
    <name evidence="1" type="ORF">SAMN05421799_10573</name>
</gene>
<proteinExistence type="predicted"/>
<keyword evidence="2" id="KW-1185">Reference proteome</keyword>
<dbReference type="Proteomes" id="UP000186156">
    <property type="component" value="Unassembled WGS sequence"/>
</dbReference>
<dbReference type="InterPro" id="IPR043138">
    <property type="entry name" value="GGT_lsub"/>
</dbReference>
<dbReference type="RefSeq" id="WP_076346585.1">
    <property type="nucleotide sequence ID" value="NZ_FTOO01000005.1"/>
</dbReference>
<sequence>MVKPNWDATEYAFGSRRTVVFARRGMVATTQPLASEAGLQVLRRGGNAIDAVVAAAAALAIVEPTSNGIGSDAFAIVWKDGKLHGLNASGHSPERLTLDEIARRGLDALPTHGWLPVNVPGAPAAWAALVERFGRLPLKDVLAPAADLARDGFPVQPVTARNWRRAMEAYRSRLSGPEHQPFFALFAPGGDAPGPGDVFRNEDGARTLEAIAQSGARAFYEGDLADAIDAFARETGGLLSKADLAAYKPEWVEPLSVRYREFDVWELPPNGQGIVALMALGALDGIDLAGMSEADRAHAMIEAIKLAFSVALREVADPRFMRVQPEALVSKEHLEALRAKIGDTAHLPPVQRPYYGGTVYLCAADGEGNMVSYIQSNYMGFGSGIVVPGTGISLQNRGHNFSMDPSHPNALGPRKRPYHTIIPGFLTKGGEPVGPFGVMGGFMQPQGHVQVLVQMLDLARNPQSALDAPRWQWLQGKQVQVEAAMGEDVIAQLRARGHEVEVTEDGTPFGRGQVIWRLPNGALAGATEPRADGSIAAW</sequence>
<evidence type="ECO:0000313" key="1">
    <source>
        <dbReference type="EMBL" id="SIS84205.1"/>
    </source>
</evidence>
<keyword evidence="1" id="KW-0808">Transferase</keyword>
<dbReference type="InterPro" id="IPR052896">
    <property type="entry name" value="GGT-like_enzyme"/>
</dbReference>
<accession>A0A1N7MDG4</accession>
<dbReference type="PRINTS" id="PR01210">
    <property type="entry name" value="GGTRANSPTASE"/>
</dbReference>
<dbReference type="GO" id="GO:0016740">
    <property type="term" value="F:transferase activity"/>
    <property type="evidence" value="ECO:0007669"/>
    <property type="project" value="UniProtKB-KW"/>
</dbReference>
<name>A0A1N7MDG4_9BACL</name>
<dbReference type="Gene3D" id="1.10.246.130">
    <property type="match status" value="1"/>
</dbReference>
<reference evidence="2" key="1">
    <citation type="submission" date="2017-01" db="EMBL/GenBank/DDBJ databases">
        <authorList>
            <person name="Varghese N."/>
            <person name="Submissions S."/>
        </authorList>
    </citation>
    <scope>NUCLEOTIDE SEQUENCE [LARGE SCALE GENOMIC DNA]</scope>
    <source>
        <strain evidence="2">DSM 16176</strain>
    </source>
</reference>